<keyword evidence="2" id="KW-0479">Metal-binding</keyword>
<dbReference type="Pfam" id="PF20582">
    <property type="entry name" value="UPF0758_N"/>
    <property type="match status" value="1"/>
</dbReference>
<dbReference type="SUPFAM" id="SSF102712">
    <property type="entry name" value="JAB1/MPN domain"/>
    <property type="match status" value="1"/>
</dbReference>
<evidence type="ECO:0000256" key="5">
    <source>
        <dbReference type="ARBA" id="ARBA00023049"/>
    </source>
</evidence>
<dbReference type="GO" id="GO:0046872">
    <property type="term" value="F:metal ion binding"/>
    <property type="evidence" value="ECO:0007669"/>
    <property type="project" value="UniProtKB-KW"/>
</dbReference>
<evidence type="ECO:0000313" key="9">
    <source>
        <dbReference type="Proteomes" id="UP000286806"/>
    </source>
</evidence>
<keyword evidence="3" id="KW-0378">Hydrolase</keyword>
<accession>A0A401JBK4</accession>
<dbReference type="NCBIfam" id="TIGR00608">
    <property type="entry name" value="radc"/>
    <property type="match status" value="1"/>
</dbReference>
<dbReference type="Gene3D" id="3.40.140.10">
    <property type="entry name" value="Cytidine Deaminase, domain 2"/>
    <property type="match status" value="1"/>
</dbReference>
<evidence type="ECO:0000259" key="7">
    <source>
        <dbReference type="PROSITE" id="PS50249"/>
    </source>
</evidence>
<evidence type="ECO:0000256" key="3">
    <source>
        <dbReference type="ARBA" id="ARBA00022801"/>
    </source>
</evidence>
<dbReference type="Pfam" id="PF04002">
    <property type="entry name" value="RadC"/>
    <property type="match status" value="1"/>
</dbReference>
<dbReference type="EMBL" id="BGOW01000003">
    <property type="protein sequence ID" value="GBL44926.1"/>
    <property type="molecule type" value="Genomic_DNA"/>
</dbReference>
<dbReference type="InterPro" id="IPR046778">
    <property type="entry name" value="UPF0758_N"/>
</dbReference>
<evidence type="ECO:0000256" key="6">
    <source>
        <dbReference type="RuleBase" id="RU003797"/>
    </source>
</evidence>
<dbReference type="Gene3D" id="1.10.150.20">
    <property type="entry name" value="5' to 3' exonuclease, C-terminal subdomain"/>
    <property type="match status" value="1"/>
</dbReference>
<dbReference type="InterPro" id="IPR020891">
    <property type="entry name" value="UPF0758_CS"/>
</dbReference>
<dbReference type="PROSITE" id="PS50249">
    <property type="entry name" value="MPN"/>
    <property type="match status" value="1"/>
</dbReference>
<gene>
    <name evidence="8" type="ORF">SFMTTN_0727</name>
</gene>
<dbReference type="PANTHER" id="PTHR30471:SF3">
    <property type="entry name" value="UPF0758 PROTEIN YEES-RELATED"/>
    <property type="match status" value="1"/>
</dbReference>
<keyword evidence="4" id="KW-0862">Zinc</keyword>
<protein>
    <submittedName>
        <fullName evidence="8">DNA repair protein RadC</fullName>
    </submittedName>
</protein>
<dbReference type="InterPro" id="IPR025657">
    <property type="entry name" value="RadC_JAB"/>
</dbReference>
<dbReference type="RefSeq" id="WP_124703755.1">
    <property type="nucleotide sequence ID" value="NZ_BGOW01000003.1"/>
</dbReference>
<dbReference type="OrthoDB" id="9804482at2"/>
<name>A0A401JBK4_9PROT</name>
<dbReference type="Proteomes" id="UP000286806">
    <property type="component" value="Unassembled WGS sequence"/>
</dbReference>
<keyword evidence="5" id="KW-0482">Metalloprotease</keyword>
<evidence type="ECO:0000256" key="2">
    <source>
        <dbReference type="ARBA" id="ARBA00022723"/>
    </source>
</evidence>
<dbReference type="SUPFAM" id="SSF47781">
    <property type="entry name" value="RuvA domain 2-like"/>
    <property type="match status" value="1"/>
</dbReference>
<evidence type="ECO:0000256" key="1">
    <source>
        <dbReference type="ARBA" id="ARBA00022670"/>
    </source>
</evidence>
<evidence type="ECO:0000256" key="4">
    <source>
        <dbReference type="ARBA" id="ARBA00022833"/>
    </source>
</evidence>
<dbReference type="CDD" id="cd08071">
    <property type="entry name" value="MPN_DUF2466"/>
    <property type="match status" value="1"/>
</dbReference>
<dbReference type="AlphaFoldDB" id="A0A401JBK4"/>
<comment type="caution">
    <text evidence="8">The sequence shown here is derived from an EMBL/GenBank/DDBJ whole genome shotgun (WGS) entry which is preliminary data.</text>
</comment>
<comment type="similarity">
    <text evidence="6">Belongs to the UPF0758 family.</text>
</comment>
<dbReference type="InterPro" id="IPR010994">
    <property type="entry name" value="RuvA_2-like"/>
</dbReference>
<dbReference type="InterPro" id="IPR037518">
    <property type="entry name" value="MPN"/>
</dbReference>
<dbReference type="GO" id="GO:0008237">
    <property type="term" value="F:metallopeptidase activity"/>
    <property type="evidence" value="ECO:0007669"/>
    <property type="project" value="UniProtKB-KW"/>
</dbReference>
<proteinExistence type="inferred from homology"/>
<organism evidence="8 9">
    <name type="scientific">Sulfuriferula multivorans</name>
    <dbReference type="NCBI Taxonomy" id="1559896"/>
    <lineage>
        <taxon>Bacteria</taxon>
        <taxon>Pseudomonadati</taxon>
        <taxon>Pseudomonadota</taxon>
        <taxon>Betaproteobacteria</taxon>
        <taxon>Nitrosomonadales</taxon>
        <taxon>Sulfuricellaceae</taxon>
        <taxon>Sulfuriferula</taxon>
    </lineage>
</organism>
<sequence length="224" mass="24269">MAIRDWPEDDRPREKLLQRGAQALSDAELLAIFLRTGVSGKSAVDMARDLVHQFGSLTRLFAASRGEFCAVHGLGDAKYAQLQAVLEMARRALGESMRQTDALASPGAVRDYLRLALAGKSYEVFCVVFLDTQNRVLAVEELFRGTLTQTSVYPREVVKRALAHNAAALILAHNHPSGVAEPSRADESLTQALKAALALVDVRVIDHFVVGSGSAVSFAERGLL</sequence>
<dbReference type="PROSITE" id="PS01302">
    <property type="entry name" value="UPF0758"/>
    <property type="match status" value="1"/>
</dbReference>
<dbReference type="NCBIfam" id="NF000642">
    <property type="entry name" value="PRK00024.1"/>
    <property type="match status" value="1"/>
</dbReference>
<keyword evidence="1" id="KW-0645">Protease</keyword>
<dbReference type="GO" id="GO:0006508">
    <property type="term" value="P:proteolysis"/>
    <property type="evidence" value="ECO:0007669"/>
    <property type="project" value="UniProtKB-KW"/>
</dbReference>
<dbReference type="PANTHER" id="PTHR30471">
    <property type="entry name" value="DNA REPAIR PROTEIN RADC"/>
    <property type="match status" value="1"/>
</dbReference>
<evidence type="ECO:0000313" key="8">
    <source>
        <dbReference type="EMBL" id="GBL44926.1"/>
    </source>
</evidence>
<feature type="domain" description="MPN" evidence="7">
    <location>
        <begin position="102"/>
        <end position="224"/>
    </location>
</feature>
<dbReference type="InterPro" id="IPR001405">
    <property type="entry name" value="UPF0758"/>
</dbReference>
<keyword evidence="9" id="KW-1185">Reference proteome</keyword>
<reference evidence="8 9" key="1">
    <citation type="journal article" date="2019" name="Front. Microbiol.">
        <title>Genomes of Neutrophilic Sulfur-Oxidizing Chemolithoautotrophs Representing 9 Proteobacterial Species From 8 Genera.</title>
        <authorList>
            <person name="Watanabe T."/>
            <person name="Kojima H."/>
            <person name="Umezawa K."/>
            <person name="Hori C."/>
            <person name="Takasuka T.E."/>
            <person name="Kato Y."/>
            <person name="Fukui M."/>
        </authorList>
    </citation>
    <scope>NUCLEOTIDE SEQUENCE [LARGE SCALE GENOMIC DNA]</scope>
    <source>
        <strain evidence="8 9">TTN</strain>
    </source>
</reference>